<dbReference type="Proteomes" id="UP000001471">
    <property type="component" value="Unassembled WGS sequence"/>
</dbReference>
<dbReference type="InParanoid" id="B2VXP7"/>
<dbReference type="HOGENOM" id="CLU_284429_0_0_1"/>
<feature type="domain" description="Heterokaryon incompatibility" evidence="1">
    <location>
        <begin position="610"/>
        <end position="787"/>
    </location>
</feature>
<dbReference type="RefSeq" id="XP_001933626.2">
    <property type="nucleotide sequence ID" value="XM_001933591.2"/>
</dbReference>
<gene>
    <name evidence="2" type="ORF">PTRG_03293</name>
</gene>
<reference evidence="3" key="1">
    <citation type="journal article" date="2013" name="G3 (Bethesda)">
        <title>Comparative genomics of a plant-pathogenic fungus, Pyrenophora tritici-repentis, reveals transduplication and the impact of repeat elements on pathogenicity and population divergence.</title>
        <authorList>
            <person name="Manning V.A."/>
            <person name="Pandelova I."/>
            <person name="Dhillon B."/>
            <person name="Wilhelm L.J."/>
            <person name="Goodwin S.B."/>
            <person name="Berlin A.M."/>
            <person name="Figueroa M."/>
            <person name="Freitag M."/>
            <person name="Hane J.K."/>
            <person name="Henrissat B."/>
            <person name="Holman W.H."/>
            <person name="Kodira C.D."/>
            <person name="Martin J."/>
            <person name="Oliver R.P."/>
            <person name="Robbertse B."/>
            <person name="Schackwitz W."/>
            <person name="Schwartz D.C."/>
            <person name="Spatafora J.W."/>
            <person name="Turgeon B.G."/>
            <person name="Yandava C."/>
            <person name="Young S."/>
            <person name="Zhou S."/>
            <person name="Zeng Q."/>
            <person name="Grigoriev I.V."/>
            <person name="Ma L.-J."/>
            <person name="Ciuffetti L.M."/>
        </authorList>
    </citation>
    <scope>NUCLEOTIDE SEQUENCE [LARGE SCALE GENOMIC DNA]</scope>
    <source>
        <strain evidence="3">Pt-1C-BFP</strain>
    </source>
</reference>
<evidence type="ECO:0000313" key="2">
    <source>
        <dbReference type="EMBL" id="EDU45816.1"/>
    </source>
</evidence>
<dbReference type="PANTHER" id="PTHR24148:SF64">
    <property type="entry name" value="HETEROKARYON INCOMPATIBILITY DOMAIN-CONTAINING PROTEIN"/>
    <property type="match status" value="1"/>
</dbReference>
<dbReference type="OrthoDB" id="5374070at2759"/>
<proteinExistence type="predicted"/>
<dbReference type="InterPro" id="IPR052895">
    <property type="entry name" value="HetReg/Transcr_Mod"/>
</dbReference>
<name>B2VXP7_PYRTR</name>
<evidence type="ECO:0000313" key="3">
    <source>
        <dbReference type="Proteomes" id="UP000001471"/>
    </source>
</evidence>
<protein>
    <recommendedName>
        <fullName evidence="1">Heterokaryon incompatibility domain-containing protein</fullName>
    </recommendedName>
</protein>
<evidence type="ECO:0000259" key="1">
    <source>
        <dbReference type="Pfam" id="PF06985"/>
    </source>
</evidence>
<sequence>MAEVVAIISGLFTAGNALNTFAQQVRKWKQLSERLFDISEGLDFAQLSLDRWQDRYDIQVQRPDLHTRALFGKEGHDRIMATLGMIKIIFRNIENGIKRARGVALKAQPTGRAGIHNTTDDERVKECLWMIRRSSIWSYTFFMSVMGKADELEVELKRLQYKITLLDQFSDYFFEREHPENFSRIKRLPGRRLYIKFGDGRTNMIPKEVLDVVSAQRDAELLHRCSIPSRGNRLHIGLSVPRIYKRDFALLLSMSEESHEVLVHPKKIKRSPYMIPQDLATAVSALAYERQGISYLSPLSSNSAGFEIRYPPTTLLADLEYKDALANIIRNQHTSLSSRKLYSQDQNAIASGIAQGSARLIGSQWLTFLDCANVRWRRTKDGQWTCMLTATPGLSSTTRALEQCREANHRRRDERDISQHIQIFRIGLVLAEIALKSPISYIEFDSTTYTVRMYVNDGREIGAHEIASEVELKSNMLLANMVFFCLNVLQDNRVMGERSIDGSYFETVSKQAEELDNRLYFANYPQSSMEGLVDCSASTGATTQKPKYDNFYSPQNEEFYSKFQYCDLNTNERRIRLLRVHPSLEMDDKKSRTQCELLDNISMADKKGHYTTLSYCAGDPKKTEIITVNGIEFNAFANLGHALRQARHFWRDRFDGQELLLWADQVCINQSNPSERSHQVGFMAEIYKNATQVLVSLTSEGDRTGGLGWISQTIPPEAIRQAVDTFSQSVMRKDNFNFPWHDGSTVASIVEYYQRMSPIRDIHVSWTTFVDTVLNSPWWARAWIRQEFILSPDAYLMASFDYTHWLNLVSVLGENPPDLARDIETNNARCSYSMCLVCANKSPPRSDQRYNRRVVRRLIALKIDWSDGLRRTLLSWLTDRFVLRASDPRDQIYALLGLASESYGVQPDYVHNKCIDDVYIDVAIACNKYYGYLATLSVSTAYGPPSWVPTWSSEWHHVHLEAYQRQHHKYPLLKSDEFGRKDGILPVRGIFHGILYESNELYGDVNRAFQTSKLKRITVPNAITDVIPGDEVWMLYGCSYLNVFRPKGEYYRFIGQTNDLYSDPLPELPTLIEEVITLTEANDHMIRWIEIC</sequence>
<dbReference type="GeneID" id="6341522"/>
<dbReference type="EMBL" id="DS231616">
    <property type="protein sequence ID" value="EDU45816.1"/>
    <property type="molecule type" value="Genomic_DNA"/>
</dbReference>
<dbReference type="AlphaFoldDB" id="B2VXP7"/>
<dbReference type="KEGG" id="ptrr:6341522"/>
<dbReference type="InterPro" id="IPR010730">
    <property type="entry name" value="HET"/>
</dbReference>
<organism evidence="2 3">
    <name type="scientific">Pyrenophora tritici-repentis (strain Pt-1C-BFP)</name>
    <name type="common">Wheat tan spot fungus</name>
    <name type="synonym">Drechslera tritici-repentis</name>
    <dbReference type="NCBI Taxonomy" id="426418"/>
    <lineage>
        <taxon>Eukaryota</taxon>
        <taxon>Fungi</taxon>
        <taxon>Dikarya</taxon>
        <taxon>Ascomycota</taxon>
        <taxon>Pezizomycotina</taxon>
        <taxon>Dothideomycetes</taxon>
        <taxon>Pleosporomycetidae</taxon>
        <taxon>Pleosporales</taxon>
        <taxon>Pleosporineae</taxon>
        <taxon>Pleosporaceae</taxon>
        <taxon>Pyrenophora</taxon>
    </lineage>
</organism>
<dbReference type="PANTHER" id="PTHR24148">
    <property type="entry name" value="ANKYRIN REPEAT DOMAIN-CONTAINING PROTEIN 39 HOMOLOG-RELATED"/>
    <property type="match status" value="1"/>
</dbReference>
<accession>B2VXP7</accession>
<dbReference type="eggNOG" id="ENOG502SQKW">
    <property type="taxonomic scope" value="Eukaryota"/>
</dbReference>
<dbReference type="Pfam" id="PF06985">
    <property type="entry name" value="HET"/>
    <property type="match status" value="1"/>
</dbReference>